<gene>
    <name evidence="4" type="ORF">O6P43_027661</name>
</gene>
<dbReference type="EMBL" id="JARAOO010000011">
    <property type="protein sequence ID" value="KAJ7951649.1"/>
    <property type="molecule type" value="Genomic_DNA"/>
</dbReference>
<evidence type="ECO:0000256" key="2">
    <source>
        <dbReference type="ARBA" id="ARBA00022679"/>
    </source>
</evidence>
<dbReference type="KEGG" id="qsa:O6P43_027661"/>
<dbReference type="PANTHER" id="PTHR31623">
    <property type="entry name" value="F21J9.9"/>
    <property type="match status" value="1"/>
</dbReference>
<dbReference type="InterPro" id="IPR023213">
    <property type="entry name" value="CAT-like_dom_sf"/>
</dbReference>
<dbReference type="Proteomes" id="UP001163823">
    <property type="component" value="Chromosome 11"/>
</dbReference>
<name>A0AAD7L4Y0_QUISA</name>
<proteinExistence type="inferred from homology"/>
<sequence length="355" mass="39868">MKLAVELVSEQLVKPSSPTPESLRHYQLSFLDQISAEVYNPFVYLFPSNGYDLESNSNPITISNRLKKSLSEILTHYYPLAGRFIDNKFVHCNDEGVPFLETRIKCKLNDAVHSNLVGSELDKLVPFELDGAAEYPFGIQLNVFDCGGVAIGVCFSHQIADGLSCLVFIKRYDPDLIPTKEKDDDIISKRFVFSASVIETLKAKYRTNSESKKPISRVEALSTFIWSRFLAIINHGDKDQSESDEPKGLYALLHNVNLRSRMEPPVPEYSFGNYYREVVAMESEVMCHGFPLYDVNFGWGIPVWVGLSSLRYENQVLFADTESGGGIEASISLKEEDMAKFENDKELLASVSSIG</sequence>
<organism evidence="4 5">
    <name type="scientific">Quillaja saponaria</name>
    <name type="common">Soap bark tree</name>
    <dbReference type="NCBI Taxonomy" id="32244"/>
    <lineage>
        <taxon>Eukaryota</taxon>
        <taxon>Viridiplantae</taxon>
        <taxon>Streptophyta</taxon>
        <taxon>Embryophyta</taxon>
        <taxon>Tracheophyta</taxon>
        <taxon>Spermatophyta</taxon>
        <taxon>Magnoliopsida</taxon>
        <taxon>eudicotyledons</taxon>
        <taxon>Gunneridae</taxon>
        <taxon>Pentapetalae</taxon>
        <taxon>rosids</taxon>
        <taxon>fabids</taxon>
        <taxon>Fabales</taxon>
        <taxon>Quillajaceae</taxon>
        <taxon>Quillaja</taxon>
    </lineage>
</organism>
<keyword evidence="3" id="KW-0012">Acyltransferase</keyword>
<dbReference type="AlphaFoldDB" id="A0AAD7L4Y0"/>
<dbReference type="GO" id="GO:0016746">
    <property type="term" value="F:acyltransferase activity"/>
    <property type="evidence" value="ECO:0007669"/>
    <property type="project" value="UniProtKB-KW"/>
</dbReference>
<evidence type="ECO:0000313" key="5">
    <source>
        <dbReference type="Proteomes" id="UP001163823"/>
    </source>
</evidence>
<protein>
    <submittedName>
        <fullName evidence="4">Vinorine synthase-like</fullName>
    </submittedName>
</protein>
<accession>A0AAD7L4Y0</accession>
<dbReference type="Gene3D" id="3.30.559.10">
    <property type="entry name" value="Chloramphenicol acetyltransferase-like domain"/>
    <property type="match status" value="3"/>
</dbReference>
<reference evidence="4" key="1">
    <citation type="journal article" date="2023" name="Science">
        <title>Elucidation of the pathway for biosynthesis of saponin adjuvants from the soapbark tree.</title>
        <authorList>
            <person name="Reed J."/>
            <person name="Orme A."/>
            <person name="El-Demerdash A."/>
            <person name="Owen C."/>
            <person name="Martin L.B.B."/>
            <person name="Misra R.C."/>
            <person name="Kikuchi S."/>
            <person name="Rejzek M."/>
            <person name="Martin A.C."/>
            <person name="Harkess A."/>
            <person name="Leebens-Mack J."/>
            <person name="Louveau T."/>
            <person name="Stephenson M.J."/>
            <person name="Osbourn A."/>
        </authorList>
    </citation>
    <scope>NUCLEOTIDE SEQUENCE</scope>
    <source>
        <strain evidence="4">S10</strain>
    </source>
</reference>
<dbReference type="Pfam" id="PF02458">
    <property type="entry name" value="Transferase"/>
    <property type="match status" value="3"/>
</dbReference>
<comment type="similarity">
    <text evidence="1">Belongs to the plant acyltransferase family.</text>
</comment>
<evidence type="ECO:0000256" key="1">
    <source>
        <dbReference type="ARBA" id="ARBA00009861"/>
    </source>
</evidence>
<evidence type="ECO:0000256" key="3">
    <source>
        <dbReference type="ARBA" id="ARBA00023315"/>
    </source>
</evidence>
<evidence type="ECO:0000313" key="4">
    <source>
        <dbReference type="EMBL" id="KAJ7951649.1"/>
    </source>
</evidence>
<keyword evidence="2" id="KW-0808">Transferase</keyword>
<dbReference type="PANTHER" id="PTHR31623:SF46">
    <property type="entry name" value="VINORINE SYNTHASE-LIKE"/>
    <property type="match status" value="1"/>
</dbReference>
<comment type="caution">
    <text evidence="4">The sequence shown here is derived from an EMBL/GenBank/DDBJ whole genome shotgun (WGS) entry which is preliminary data.</text>
</comment>
<keyword evidence="5" id="KW-1185">Reference proteome</keyword>